<dbReference type="Proteomes" id="UP000245119">
    <property type="component" value="Linkage Group LG5"/>
</dbReference>
<sequence length="191" mass="20916">MSSSPSARAAEAGYKPASNGCSKQDTSQLPTDVHWEAGPSKPATWPSPATHRCLVSGLVLAALPIPCKDLEMDVNDTTELLHRLIDIITGPVHPAHVRISLFSYQFVSVSAVWHDRGSTSSKRSSDGSCLPEIKIQEVADRFRGQRIHPLEAIIILPVPVHPEQLLEKGLVSCHKSKEDFRTNDRLGLRLS</sequence>
<dbReference type="EMBL" id="PZQS01000005">
    <property type="protein sequence ID" value="PVD30894.1"/>
    <property type="molecule type" value="Genomic_DNA"/>
</dbReference>
<accession>A0A2T7PBU8</accession>
<evidence type="ECO:0000313" key="3">
    <source>
        <dbReference type="Proteomes" id="UP000245119"/>
    </source>
</evidence>
<feature type="compositionally biased region" description="Polar residues" evidence="1">
    <location>
        <begin position="19"/>
        <end position="30"/>
    </location>
</feature>
<gene>
    <name evidence="2" type="ORF">C0Q70_10169</name>
</gene>
<proteinExistence type="predicted"/>
<evidence type="ECO:0000256" key="1">
    <source>
        <dbReference type="SAM" id="MobiDB-lite"/>
    </source>
</evidence>
<reference evidence="2 3" key="1">
    <citation type="submission" date="2018-04" db="EMBL/GenBank/DDBJ databases">
        <title>The genome of golden apple snail Pomacea canaliculata provides insight into stress tolerance and invasive adaptation.</title>
        <authorList>
            <person name="Liu C."/>
            <person name="Liu B."/>
            <person name="Ren Y."/>
            <person name="Zhang Y."/>
            <person name="Wang H."/>
            <person name="Li S."/>
            <person name="Jiang F."/>
            <person name="Yin L."/>
            <person name="Zhang G."/>
            <person name="Qian W."/>
            <person name="Fan W."/>
        </authorList>
    </citation>
    <scope>NUCLEOTIDE SEQUENCE [LARGE SCALE GENOMIC DNA]</scope>
    <source>
        <strain evidence="2">SZHN2017</strain>
        <tissue evidence="2">Muscle</tissue>
    </source>
</reference>
<protein>
    <submittedName>
        <fullName evidence="2">Uncharacterized protein</fullName>
    </submittedName>
</protein>
<dbReference type="AlphaFoldDB" id="A0A2T7PBU8"/>
<organism evidence="2 3">
    <name type="scientific">Pomacea canaliculata</name>
    <name type="common">Golden apple snail</name>
    <dbReference type="NCBI Taxonomy" id="400727"/>
    <lineage>
        <taxon>Eukaryota</taxon>
        <taxon>Metazoa</taxon>
        <taxon>Spiralia</taxon>
        <taxon>Lophotrochozoa</taxon>
        <taxon>Mollusca</taxon>
        <taxon>Gastropoda</taxon>
        <taxon>Caenogastropoda</taxon>
        <taxon>Architaenioglossa</taxon>
        <taxon>Ampullarioidea</taxon>
        <taxon>Ampullariidae</taxon>
        <taxon>Pomacea</taxon>
    </lineage>
</organism>
<evidence type="ECO:0000313" key="2">
    <source>
        <dbReference type="EMBL" id="PVD30894.1"/>
    </source>
</evidence>
<name>A0A2T7PBU8_POMCA</name>
<comment type="caution">
    <text evidence="2">The sequence shown here is derived from an EMBL/GenBank/DDBJ whole genome shotgun (WGS) entry which is preliminary data.</text>
</comment>
<feature type="region of interest" description="Disordered" evidence="1">
    <location>
        <begin position="1"/>
        <end position="43"/>
    </location>
</feature>
<keyword evidence="3" id="KW-1185">Reference proteome</keyword>